<dbReference type="AlphaFoldDB" id="M7ZQD0"/>
<evidence type="ECO:0000313" key="1">
    <source>
        <dbReference type="EMBL" id="EMS50294.1"/>
    </source>
</evidence>
<sequence length="656" mass="73462">MSKVDVTQRAFVINPKIILPFKPADVAKVFEIPCGNRDVRGPNGNINEESVSFIKKTLGMDQSAAHSLRVAEEFMMRNITEESSKLEKDCFLIAFVIFVMGHLLDPSSKHDYKSINFWGAIANTEEIAQFNWCEYVLQALLDAVTKLKVDMDNGVTTANLTGCHLFLQVFLLDNLDLGIFNLKHDVFPWVKMFDQDTLRRMTIMASDVGVPEPSFASSMRPYATPRAFRLTSPAPTTRHCLEPGPLSRHARAGTSLTVPKDSVVNRPSPMVAVAKKTTPPRQMTAVDYSNYITNRYPTMSSQTIAVLLREQNARAVRHLTTARQNIQNDMVNFTDKLMSALASGCTCCTARGFSDCPVRPQTLDEESASCREKRKFALPGATHSAQASYHTLKYHKLSGLKLDLSDCEFESPPQRSGVRKGSMQTEPTRKPGHHAATSSHNKDKHHGRSDAICNAIQQYAICIAEAVKDIYVDSIQENQTGVFFSISTAELPKRKYVSSRSYAGNPWFKGRPVVPPKTDIADLLEAYLPSLPDNQLAQNLIVHGTPREIRIRGVEIQLQIISNSMLNHELGSILIRQLMQMDSEANLDTPCLTHRHILECYFSIRMHHASNVFGSFLISPRSPFCFATCINHNGLLNCFNCSFFADLSPCRKFKYF</sequence>
<evidence type="ECO:0008006" key="2">
    <source>
        <dbReference type="Google" id="ProtNLM"/>
    </source>
</evidence>
<protein>
    <recommendedName>
        <fullName evidence="2">Aminotransferase-like plant mobile domain-containing protein</fullName>
    </recommendedName>
</protein>
<dbReference type="OMA" id="HILECYF"/>
<dbReference type="STRING" id="4572.M7ZQD0"/>
<accession>M7ZQD0</accession>
<reference evidence="1" key="1">
    <citation type="journal article" date="2013" name="Nature">
        <title>Draft genome of the wheat A-genome progenitor Triticum urartu.</title>
        <authorList>
            <person name="Ling H.Q."/>
            <person name="Zhao S."/>
            <person name="Liu D."/>
            <person name="Wang J."/>
            <person name="Sun H."/>
            <person name="Zhang C."/>
            <person name="Fan H."/>
            <person name="Li D."/>
            <person name="Dong L."/>
            <person name="Tao Y."/>
            <person name="Gao C."/>
            <person name="Wu H."/>
            <person name="Li Y."/>
            <person name="Cui Y."/>
            <person name="Guo X."/>
            <person name="Zheng S."/>
            <person name="Wang B."/>
            <person name="Yu K."/>
            <person name="Liang Q."/>
            <person name="Yang W."/>
            <person name="Lou X."/>
            <person name="Chen J."/>
            <person name="Feng M."/>
            <person name="Jian J."/>
            <person name="Zhang X."/>
            <person name="Luo G."/>
            <person name="Jiang Y."/>
            <person name="Liu J."/>
            <person name="Wang Z."/>
            <person name="Sha Y."/>
            <person name="Zhang B."/>
            <person name="Wu H."/>
            <person name="Tang D."/>
            <person name="Shen Q."/>
            <person name="Xue P."/>
            <person name="Zou S."/>
            <person name="Wang X."/>
            <person name="Liu X."/>
            <person name="Wang F."/>
            <person name="Yang Y."/>
            <person name="An X."/>
            <person name="Dong Z."/>
            <person name="Zhang K."/>
            <person name="Zhang X."/>
            <person name="Luo M.C."/>
            <person name="Dvorak J."/>
            <person name="Tong Y."/>
            <person name="Wang J."/>
            <person name="Yang H."/>
            <person name="Li Z."/>
            <person name="Wang D."/>
            <person name="Zhang A."/>
            <person name="Wang J."/>
        </authorList>
    </citation>
    <scope>NUCLEOTIDE SEQUENCE</scope>
</reference>
<organism evidence="1">
    <name type="scientific">Triticum urartu</name>
    <name type="common">Red wild einkorn</name>
    <name type="synonym">Crithodium urartu</name>
    <dbReference type="NCBI Taxonomy" id="4572"/>
    <lineage>
        <taxon>Eukaryota</taxon>
        <taxon>Viridiplantae</taxon>
        <taxon>Streptophyta</taxon>
        <taxon>Embryophyta</taxon>
        <taxon>Tracheophyta</taxon>
        <taxon>Spermatophyta</taxon>
        <taxon>Magnoliopsida</taxon>
        <taxon>Liliopsida</taxon>
        <taxon>Poales</taxon>
        <taxon>Poaceae</taxon>
        <taxon>BOP clade</taxon>
        <taxon>Pooideae</taxon>
        <taxon>Triticodae</taxon>
        <taxon>Triticeae</taxon>
        <taxon>Triticinae</taxon>
        <taxon>Triticum</taxon>
    </lineage>
</organism>
<dbReference type="PANTHER" id="PTHR34835:SF62">
    <property type="entry name" value="AMINOTRANSFERASE-LIKE PLANT MOBILE DOMAIN-CONTAINING PROTEIN"/>
    <property type="match status" value="1"/>
</dbReference>
<dbReference type="PANTHER" id="PTHR34835">
    <property type="entry name" value="OS07G0283600 PROTEIN-RELATED"/>
    <property type="match status" value="1"/>
</dbReference>
<name>M7ZQD0_TRIUA</name>
<gene>
    <name evidence="1" type="ORF">TRIUR3_18653</name>
</gene>
<dbReference type="EMBL" id="KD232939">
    <property type="protein sequence ID" value="EMS50294.1"/>
    <property type="molecule type" value="Genomic_DNA"/>
</dbReference>
<proteinExistence type="predicted"/>